<proteinExistence type="predicted"/>
<protein>
    <submittedName>
        <fullName evidence="2">Uncharacterized protein</fullName>
    </submittedName>
</protein>
<feature type="transmembrane region" description="Helical" evidence="1">
    <location>
        <begin position="7"/>
        <end position="27"/>
    </location>
</feature>
<name>A0A0F9BH23_9ZZZZ</name>
<keyword evidence="1" id="KW-0812">Transmembrane</keyword>
<dbReference type="EMBL" id="LAZR01052082">
    <property type="protein sequence ID" value="KKK83741.1"/>
    <property type="molecule type" value="Genomic_DNA"/>
</dbReference>
<sequence>MTRNKKIIILGIIVVSLIAVGFSVWFFTSDRKANNIERAITEAQYCEVKSDCVQVESKCPFGCHTFVNKKEADRIQTLIDTYESRCAYLCLELKGYDCVNNKCKALYSNEGINRAELLENCTKDVSKRVDDTAFDSENKIVTIYLWDEESQDSIPLKLLYEPETDFAGCSDSAKDILRHIQELDEEGKIEFKAEEEEIELLE</sequence>
<organism evidence="2">
    <name type="scientific">marine sediment metagenome</name>
    <dbReference type="NCBI Taxonomy" id="412755"/>
    <lineage>
        <taxon>unclassified sequences</taxon>
        <taxon>metagenomes</taxon>
        <taxon>ecological metagenomes</taxon>
    </lineage>
</organism>
<gene>
    <name evidence="2" type="ORF">LCGC14_2790350</name>
</gene>
<reference evidence="2" key="1">
    <citation type="journal article" date="2015" name="Nature">
        <title>Complex archaea that bridge the gap between prokaryotes and eukaryotes.</title>
        <authorList>
            <person name="Spang A."/>
            <person name="Saw J.H."/>
            <person name="Jorgensen S.L."/>
            <person name="Zaremba-Niedzwiedzka K."/>
            <person name="Martijn J."/>
            <person name="Lind A.E."/>
            <person name="van Eijk R."/>
            <person name="Schleper C."/>
            <person name="Guy L."/>
            <person name="Ettema T.J."/>
        </authorList>
    </citation>
    <scope>NUCLEOTIDE SEQUENCE</scope>
</reference>
<keyword evidence="1" id="KW-0472">Membrane</keyword>
<evidence type="ECO:0000313" key="2">
    <source>
        <dbReference type="EMBL" id="KKK83741.1"/>
    </source>
</evidence>
<accession>A0A0F9BH23</accession>
<dbReference type="AlphaFoldDB" id="A0A0F9BH23"/>
<keyword evidence="1" id="KW-1133">Transmembrane helix</keyword>
<evidence type="ECO:0000256" key="1">
    <source>
        <dbReference type="SAM" id="Phobius"/>
    </source>
</evidence>
<comment type="caution">
    <text evidence="2">The sequence shown here is derived from an EMBL/GenBank/DDBJ whole genome shotgun (WGS) entry which is preliminary data.</text>
</comment>